<dbReference type="Proteomes" id="UP000289506">
    <property type="component" value="Plasmid 13"/>
</dbReference>
<proteinExistence type="predicted"/>
<gene>
    <name evidence="1" type="ORF">NCTC10142_00863</name>
</gene>
<reference evidence="1 2" key="1">
    <citation type="submission" date="2019-01" db="EMBL/GenBank/DDBJ databases">
        <authorList>
            <consortium name="Pathogen Informatics"/>
        </authorList>
    </citation>
    <scope>NUCLEOTIDE SEQUENCE [LARGE SCALE GENOMIC DNA]</scope>
    <source>
        <strain evidence="1 2">NCTC10142</strain>
        <plasmid evidence="2">13</plasmid>
    </source>
</reference>
<keyword evidence="1" id="KW-0614">Plasmid</keyword>
<dbReference type="AlphaFoldDB" id="A0A449AJC0"/>
<accession>A0A449AJC0</accession>
<dbReference type="EMBL" id="LR214986">
    <property type="protein sequence ID" value="VEU65081.1"/>
    <property type="molecule type" value="Genomic_DNA"/>
</dbReference>
<sequence>MKKTKKNKNYNYDNLNLYQRFEILAINSNVELIEDKKWLSKTTGKTLNTQLNLITKKINLFDEGYDLLSADEIKEKIMEFNELELKINQEKNLFINDYDFQSDDPDWILK</sequence>
<evidence type="ECO:0000313" key="1">
    <source>
        <dbReference type="EMBL" id="VEU65081.1"/>
    </source>
</evidence>
<geneLocation type="plasmid" evidence="1 2">
    <name>13</name>
</geneLocation>
<evidence type="ECO:0000313" key="2">
    <source>
        <dbReference type="Proteomes" id="UP000289506"/>
    </source>
</evidence>
<protein>
    <submittedName>
        <fullName evidence="1">Uncharacterized protein</fullName>
    </submittedName>
</protein>
<organism evidence="1 2">
    <name type="scientific">Mycoplasmopsis cynos</name>
    <dbReference type="NCBI Taxonomy" id="171284"/>
    <lineage>
        <taxon>Bacteria</taxon>
        <taxon>Bacillati</taxon>
        <taxon>Mycoplasmatota</taxon>
        <taxon>Mycoplasmoidales</taxon>
        <taxon>Metamycoplasmataceae</taxon>
        <taxon>Mycoplasmopsis</taxon>
    </lineage>
</organism>
<dbReference type="RefSeq" id="WP_129721003.1">
    <property type="nucleotide sequence ID" value="NZ_CP141043.1"/>
</dbReference>
<name>A0A449AJC0_9BACT</name>